<evidence type="ECO:0000313" key="3">
    <source>
        <dbReference type="Proteomes" id="UP001151760"/>
    </source>
</evidence>
<feature type="compositionally biased region" description="Polar residues" evidence="1">
    <location>
        <begin position="93"/>
        <end position="127"/>
    </location>
</feature>
<protein>
    <submittedName>
        <fullName evidence="2">Uncharacterized protein</fullName>
    </submittedName>
</protein>
<proteinExistence type="predicted"/>
<keyword evidence="3" id="KW-1185">Reference proteome</keyword>
<feature type="compositionally biased region" description="Polar residues" evidence="1">
    <location>
        <begin position="154"/>
        <end position="165"/>
    </location>
</feature>
<evidence type="ECO:0000313" key="2">
    <source>
        <dbReference type="EMBL" id="GJS83213.1"/>
    </source>
</evidence>
<dbReference type="EMBL" id="BQNB010010884">
    <property type="protein sequence ID" value="GJS83213.1"/>
    <property type="molecule type" value="Genomic_DNA"/>
</dbReference>
<sequence>MWVNSYSHFIKPVSCTSLWVTSDKATPLLLPQIEKDAGAGGRKKGIIKATIFYQTRPKPVVKKENLIPHFADSNYADTTGSASVDPGFGSVDPGSTSADPRSTATNDPRSTASDVHTFTGLLQSVEQQETDIQEKDEKQSQKQQNQAEWKRQSQIEAKVSQSQKVNPDKVKSQPSEENTT</sequence>
<dbReference type="Proteomes" id="UP001151760">
    <property type="component" value="Unassembled WGS sequence"/>
</dbReference>
<name>A0ABQ4Z2W9_9ASTR</name>
<evidence type="ECO:0000256" key="1">
    <source>
        <dbReference type="SAM" id="MobiDB-lite"/>
    </source>
</evidence>
<reference evidence="2" key="1">
    <citation type="journal article" date="2022" name="Int. J. Mol. Sci.">
        <title>Draft Genome of Tanacetum Coccineum: Genomic Comparison of Closely Related Tanacetum-Family Plants.</title>
        <authorList>
            <person name="Yamashiro T."/>
            <person name="Shiraishi A."/>
            <person name="Nakayama K."/>
            <person name="Satake H."/>
        </authorList>
    </citation>
    <scope>NUCLEOTIDE SEQUENCE</scope>
</reference>
<comment type="caution">
    <text evidence="2">The sequence shown here is derived from an EMBL/GenBank/DDBJ whole genome shotgun (WGS) entry which is preliminary data.</text>
</comment>
<gene>
    <name evidence="2" type="ORF">Tco_0749754</name>
</gene>
<organism evidence="2 3">
    <name type="scientific">Tanacetum coccineum</name>
    <dbReference type="NCBI Taxonomy" id="301880"/>
    <lineage>
        <taxon>Eukaryota</taxon>
        <taxon>Viridiplantae</taxon>
        <taxon>Streptophyta</taxon>
        <taxon>Embryophyta</taxon>
        <taxon>Tracheophyta</taxon>
        <taxon>Spermatophyta</taxon>
        <taxon>Magnoliopsida</taxon>
        <taxon>eudicotyledons</taxon>
        <taxon>Gunneridae</taxon>
        <taxon>Pentapetalae</taxon>
        <taxon>asterids</taxon>
        <taxon>campanulids</taxon>
        <taxon>Asterales</taxon>
        <taxon>Asteraceae</taxon>
        <taxon>Asteroideae</taxon>
        <taxon>Anthemideae</taxon>
        <taxon>Anthemidinae</taxon>
        <taxon>Tanacetum</taxon>
    </lineage>
</organism>
<feature type="region of interest" description="Disordered" evidence="1">
    <location>
        <begin position="78"/>
        <end position="180"/>
    </location>
</feature>
<accession>A0ABQ4Z2W9</accession>
<reference evidence="2" key="2">
    <citation type="submission" date="2022-01" db="EMBL/GenBank/DDBJ databases">
        <authorList>
            <person name="Yamashiro T."/>
            <person name="Shiraishi A."/>
            <person name="Satake H."/>
            <person name="Nakayama K."/>
        </authorList>
    </citation>
    <scope>NUCLEOTIDE SEQUENCE</scope>
</reference>